<comment type="caution">
    <text evidence="1">The sequence shown here is derived from an EMBL/GenBank/DDBJ whole genome shotgun (WGS) entry which is preliminary data.</text>
</comment>
<sequence>MSRPLYLVITIDVEEEGLFTGTYPQSGAGVANVAELRRLEFIPRNFGFPLTLLATYPVARDAAAQEVLRSWKQEHGAEIGVHLHPWNTPPFGELPDPEPVPTARLPLTLVEAKLQTLINCLTDSFQEPPRCFRMGRFDWSSGLLGLLPGLGLRVDSSMVPLTWKGEGPINFLAPPDPFWLEAPTPPAAGLLEVPVTMVPVFQSSARAVHRLAGLLPAKIGQALLAHYRFAGAAGIHPAWFPRFSMRLAAGLHRRRGGRVLTLFLHSSELLPGGCPDFPNAAAVDRLVAKLRSFLAWLVQQGPVTGLTLSGLYDLMAPASSAATR</sequence>
<reference evidence="1" key="1">
    <citation type="journal article" date="2020" name="mSystems">
        <title>Genome- and Community-Level Interaction Insights into Carbon Utilization and Element Cycling Functions of Hydrothermarchaeota in Hydrothermal Sediment.</title>
        <authorList>
            <person name="Zhou Z."/>
            <person name="Liu Y."/>
            <person name="Xu W."/>
            <person name="Pan J."/>
            <person name="Luo Z.H."/>
            <person name="Li M."/>
        </authorList>
    </citation>
    <scope>NUCLEOTIDE SEQUENCE [LARGE SCALE GENOMIC DNA]</scope>
    <source>
        <strain evidence="1">SpSt-897</strain>
    </source>
</reference>
<gene>
    <name evidence="1" type="ORF">ENW96_12230</name>
</gene>
<evidence type="ECO:0008006" key="2">
    <source>
        <dbReference type="Google" id="ProtNLM"/>
    </source>
</evidence>
<protein>
    <recommendedName>
        <fullName evidence="2">Deacetylase</fullName>
    </recommendedName>
</protein>
<dbReference type="Gene3D" id="3.20.20.370">
    <property type="entry name" value="Glycoside hydrolase/deacetylase"/>
    <property type="match status" value="1"/>
</dbReference>
<name>A0A7C3Z013_9BACT</name>
<evidence type="ECO:0000313" key="1">
    <source>
        <dbReference type="EMBL" id="HGF35124.1"/>
    </source>
</evidence>
<organism evidence="1">
    <name type="scientific">Desulfobacca acetoxidans</name>
    <dbReference type="NCBI Taxonomy" id="60893"/>
    <lineage>
        <taxon>Bacteria</taxon>
        <taxon>Pseudomonadati</taxon>
        <taxon>Thermodesulfobacteriota</taxon>
        <taxon>Desulfobaccia</taxon>
        <taxon>Desulfobaccales</taxon>
        <taxon>Desulfobaccaceae</taxon>
        <taxon>Desulfobacca</taxon>
    </lineage>
</organism>
<dbReference type="GO" id="GO:0005975">
    <property type="term" value="P:carbohydrate metabolic process"/>
    <property type="evidence" value="ECO:0007669"/>
    <property type="project" value="InterPro"/>
</dbReference>
<accession>A0A7C3Z013</accession>
<dbReference type="SUPFAM" id="SSF88713">
    <property type="entry name" value="Glycoside hydrolase/deacetylase"/>
    <property type="match status" value="1"/>
</dbReference>
<proteinExistence type="predicted"/>
<dbReference type="AlphaFoldDB" id="A0A7C3Z013"/>
<dbReference type="InterPro" id="IPR011330">
    <property type="entry name" value="Glyco_hydro/deAcase_b/a-brl"/>
</dbReference>
<dbReference type="EMBL" id="DTMF01000298">
    <property type="protein sequence ID" value="HGF35124.1"/>
    <property type="molecule type" value="Genomic_DNA"/>
</dbReference>